<dbReference type="KEGG" id="mas:Mahau_2688"/>
<evidence type="ECO:0000259" key="5">
    <source>
        <dbReference type="Pfam" id="PF02836"/>
    </source>
</evidence>
<dbReference type="GO" id="GO:0004553">
    <property type="term" value="F:hydrolase activity, hydrolyzing O-glycosyl compounds"/>
    <property type="evidence" value="ECO:0007669"/>
    <property type="project" value="InterPro"/>
</dbReference>
<dbReference type="HOGENOM" id="CLU_294545_0_0_9"/>
<dbReference type="SUPFAM" id="SSF49303">
    <property type="entry name" value="beta-Galactosidase/glucuronidase domain"/>
    <property type="match status" value="1"/>
</dbReference>
<evidence type="ECO:0000313" key="8">
    <source>
        <dbReference type="Proteomes" id="UP000008457"/>
    </source>
</evidence>
<dbReference type="InterPro" id="IPR006103">
    <property type="entry name" value="Glyco_hydro_2_cat"/>
</dbReference>
<dbReference type="EMBL" id="CP002360">
    <property type="protein sequence ID" value="AEE97824.1"/>
    <property type="molecule type" value="Genomic_DNA"/>
</dbReference>
<dbReference type="Pfam" id="PF02837">
    <property type="entry name" value="Glyco_hydro_2_N"/>
    <property type="match status" value="1"/>
</dbReference>
<dbReference type="GO" id="GO:0005975">
    <property type="term" value="P:carbohydrate metabolic process"/>
    <property type="evidence" value="ECO:0007669"/>
    <property type="project" value="InterPro"/>
</dbReference>
<dbReference type="InterPro" id="IPR006104">
    <property type="entry name" value="Glyco_hydro_2_N"/>
</dbReference>
<dbReference type="InterPro" id="IPR008979">
    <property type="entry name" value="Galactose-bd-like_sf"/>
</dbReference>
<evidence type="ECO:0000256" key="2">
    <source>
        <dbReference type="ARBA" id="ARBA00022801"/>
    </source>
</evidence>
<dbReference type="STRING" id="697281.Mahau_2688"/>
<feature type="domain" description="Glycoside hydrolase family 2 immunoglobulin-like beta-sandwich" evidence="4">
    <location>
        <begin position="278"/>
        <end position="411"/>
    </location>
</feature>
<keyword evidence="8" id="KW-1185">Reference proteome</keyword>
<dbReference type="SUPFAM" id="SSF49785">
    <property type="entry name" value="Galactose-binding domain-like"/>
    <property type="match status" value="1"/>
</dbReference>
<dbReference type="PANTHER" id="PTHR42732">
    <property type="entry name" value="BETA-GALACTOSIDASE"/>
    <property type="match status" value="1"/>
</dbReference>
<dbReference type="InterPro" id="IPR017853">
    <property type="entry name" value="GH"/>
</dbReference>
<dbReference type="Pfam" id="PF00703">
    <property type="entry name" value="Glyco_hydro_2"/>
    <property type="match status" value="1"/>
</dbReference>
<dbReference type="InterPro" id="IPR036156">
    <property type="entry name" value="Beta-gal/glucu_dom_sf"/>
</dbReference>
<comment type="similarity">
    <text evidence="1">Belongs to the glycosyl hydrolase 2 family.</text>
</comment>
<dbReference type="RefSeq" id="WP_013782247.1">
    <property type="nucleotide sequence ID" value="NC_015520.1"/>
</dbReference>
<feature type="domain" description="Glycosyl hydrolases family 2 sugar binding" evidence="6">
    <location>
        <begin position="149"/>
        <end position="217"/>
    </location>
</feature>
<evidence type="ECO:0000256" key="1">
    <source>
        <dbReference type="ARBA" id="ARBA00007401"/>
    </source>
</evidence>
<keyword evidence="3" id="KW-0326">Glycosidase</keyword>
<gene>
    <name evidence="7" type="ordered locus">Mahau_2688</name>
</gene>
<evidence type="ECO:0000313" key="7">
    <source>
        <dbReference type="EMBL" id="AEE97824.1"/>
    </source>
</evidence>
<dbReference type="Pfam" id="PF02836">
    <property type="entry name" value="Glyco_hydro_2_C"/>
    <property type="match status" value="1"/>
</dbReference>
<evidence type="ECO:0000259" key="6">
    <source>
        <dbReference type="Pfam" id="PF02837"/>
    </source>
</evidence>
<dbReference type="InterPro" id="IPR051913">
    <property type="entry name" value="GH2_Domain-Containing"/>
</dbReference>
<sequence>MYFYKNANGFVVETKNYVESKNDVFADIASIKTDFEGRGLVQPVPPKKEEKYLPFNLKPTETAFKPMRKMSTKEELRLELEKQREYYKPFMQDVAPKLESFRSKTELTEFDWRIGEDADMKDFGRVLSGKGEWRKVKIPHYGGPLGKAETYYRTAFNLSESQIQGKAAFICFKGVDYKAHVFMNGSYLGFHEGFFAPFEFDFTAYAVPGENVLVVKVENDFKCGGNETETSGGKSYEGDKIYAATGLGYDDPNFGWHHCPPGMGIYQDVYIEIRNRLHVHDIFVRPLPEEERAEAWIEIFNCDLEEKEVMLELSVYGQNFVFTKIEGLHYKPQTGYETRFSDTLDNANQAGTAKPVELLMERGINYLKIPFEMNDARLWDIDTPWLYQLQVKVTDTDGNVMDTAKRQFGMRSFRMDVENEPKGFFYLNGRKIRLRGANTMGHEQQCVFKKDWDQLRDDILLAKICNMNFFRLTQRPVQPEVYEFCDRLGFMTQTDLPLFGVLRRNQFCEAVRQAEEMERLVRSHPCNIMLSYINEPFPNAGNKPHRHLIRKELMDFFKAADIVVHLNNPDRVVKHVDGDYDPPSETLPDNHCYTAWYNGHGLDIGMLNKGYWIPVNPGWNYGCGEFGVEGLDYVNVMRKYYPKEWLPQSDEEEESWSPNSIVRAQTGKFYYMFYDRPKTLEGWVKSSQEYQAWAVKFMTEAFRRDNRMVTFAIHLFIDAFPSGWMKTIMDVDRQPKPAYFTYRDALTSLMVSLRTDRFKYFAGEEMRFEAWVCNDLTEVPEGASLCYQVEASGRIIEAGISEAKVTSCDSCFQGYIVLKAPDVKERQPVKVMLALVDKDKNVLYDTCMDVEVFPETNIHSSKEVWVIGDTGGKAQTLAQETGLMNFIGTEREDAEVILIDDYELFKEHEAEVADAVNNGAYAVFLELPQGTYDIAGSKVKVKICAMSPLHFVSRDTGHALVEGFDKWDFRLWYNPSKDYITPLLENTFISDDFVPVLTTGNTDENNNWSQALAAGEKKVGKGSIIISQVCLAGRVNHNPTAKLFAGRIMGIE</sequence>
<accession>F3ZYQ6</accession>
<dbReference type="Proteomes" id="UP000008457">
    <property type="component" value="Chromosome"/>
</dbReference>
<dbReference type="OrthoDB" id="9801077at2"/>
<dbReference type="Gene3D" id="3.20.20.80">
    <property type="entry name" value="Glycosidases"/>
    <property type="match status" value="1"/>
</dbReference>
<dbReference type="AlphaFoldDB" id="F3ZYQ6"/>
<feature type="domain" description="Glycoside hydrolase family 2 catalytic" evidence="5">
    <location>
        <begin position="423"/>
        <end position="561"/>
    </location>
</feature>
<name>F3ZYQ6_MAHA5</name>
<dbReference type="PANTHER" id="PTHR42732:SF1">
    <property type="entry name" value="BETA-MANNOSIDASE"/>
    <property type="match status" value="1"/>
</dbReference>
<dbReference type="Gene3D" id="2.60.120.260">
    <property type="entry name" value="Galactose-binding domain-like"/>
    <property type="match status" value="1"/>
</dbReference>
<proteinExistence type="inferred from homology"/>
<dbReference type="Gene3D" id="2.60.40.10">
    <property type="entry name" value="Immunoglobulins"/>
    <property type="match status" value="1"/>
</dbReference>
<protein>
    <submittedName>
        <fullName evidence="7">Glycoside hydrolase family 2 sugar binding protein</fullName>
    </submittedName>
</protein>
<keyword evidence="2 7" id="KW-0378">Hydrolase</keyword>
<dbReference type="InterPro" id="IPR013783">
    <property type="entry name" value="Ig-like_fold"/>
</dbReference>
<dbReference type="InterPro" id="IPR006102">
    <property type="entry name" value="Ig-like_GH2"/>
</dbReference>
<dbReference type="SUPFAM" id="SSF51445">
    <property type="entry name" value="(Trans)glycosidases"/>
    <property type="match status" value="1"/>
</dbReference>
<dbReference type="eggNOG" id="COG3250">
    <property type="taxonomic scope" value="Bacteria"/>
</dbReference>
<evidence type="ECO:0000259" key="4">
    <source>
        <dbReference type="Pfam" id="PF00703"/>
    </source>
</evidence>
<evidence type="ECO:0000256" key="3">
    <source>
        <dbReference type="ARBA" id="ARBA00023295"/>
    </source>
</evidence>
<organism evidence="7 8">
    <name type="scientific">Mahella australiensis (strain DSM 15567 / CIP 107919 / 50-1 BON)</name>
    <dbReference type="NCBI Taxonomy" id="697281"/>
    <lineage>
        <taxon>Bacteria</taxon>
        <taxon>Bacillati</taxon>
        <taxon>Bacillota</taxon>
        <taxon>Clostridia</taxon>
        <taxon>Thermoanaerobacterales</taxon>
        <taxon>Thermoanaerobacterales Family IV. Incertae Sedis</taxon>
        <taxon>Mahella</taxon>
    </lineage>
</organism>
<reference evidence="8" key="1">
    <citation type="submission" date="2010-11" db="EMBL/GenBank/DDBJ databases">
        <title>The complete genome of Mahella australiensis DSM 15567.</title>
        <authorList>
            <consortium name="US DOE Joint Genome Institute (JGI-PGF)"/>
            <person name="Lucas S."/>
            <person name="Copeland A."/>
            <person name="Lapidus A."/>
            <person name="Bruce D."/>
            <person name="Goodwin L."/>
            <person name="Pitluck S."/>
            <person name="Kyrpides N."/>
            <person name="Mavromatis K."/>
            <person name="Pagani I."/>
            <person name="Ivanova N."/>
            <person name="Teshima H."/>
            <person name="Brettin T."/>
            <person name="Detter J.C."/>
            <person name="Han C."/>
            <person name="Tapia R."/>
            <person name="Land M."/>
            <person name="Hauser L."/>
            <person name="Markowitz V."/>
            <person name="Cheng J.-F."/>
            <person name="Hugenholtz P."/>
            <person name="Woyke T."/>
            <person name="Wu D."/>
            <person name="Spring S."/>
            <person name="Pukall R."/>
            <person name="Steenblock K."/>
            <person name="Schneider S."/>
            <person name="Klenk H.-P."/>
            <person name="Eisen J.A."/>
        </authorList>
    </citation>
    <scope>NUCLEOTIDE SEQUENCE [LARGE SCALE GENOMIC DNA]</scope>
    <source>
        <strain evidence="8">DSM 15567 / CIP 107919 / 50-1 BON</strain>
    </source>
</reference>
<reference evidence="7 8" key="2">
    <citation type="journal article" date="2011" name="Stand. Genomic Sci.">
        <title>Complete genome sequence of Mahella australiensis type strain (50-1 BON).</title>
        <authorList>
            <person name="Sikorski J."/>
            <person name="Teshima H."/>
            <person name="Nolan M."/>
            <person name="Lucas S."/>
            <person name="Hammon N."/>
            <person name="Deshpande S."/>
            <person name="Cheng J.F."/>
            <person name="Pitluck S."/>
            <person name="Liolios K."/>
            <person name="Pagani I."/>
            <person name="Ivanova N."/>
            <person name="Huntemann M."/>
            <person name="Mavromatis K."/>
            <person name="Ovchinikova G."/>
            <person name="Pati A."/>
            <person name="Tapia R."/>
            <person name="Han C."/>
            <person name="Goodwin L."/>
            <person name="Chen A."/>
            <person name="Palaniappan K."/>
            <person name="Land M."/>
            <person name="Hauser L."/>
            <person name="Ngatchou-Djao O.D."/>
            <person name="Rohde M."/>
            <person name="Pukall R."/>
            <person name="Spring S."/>
            <person name="Abt B."/>
            <person name="Goker M."/>
            <person name="Detter J.C."/>
            <person name="Woyke T."/>
            <person name="Bristow J."/>
            <person name="Markowitz V."/>
            <person name="Hugenholtz P."/>
            <person name="Eisen J.A."/>
            <person name="Kyrpides N.C."/>
            <person name="Klenk H.P."/>
            <person name="Lapidus A."/>
        </authorList>
    </citation>
    <scope>NUCLEOTIDE SEQUENCE [LARGE SCALE GENOMIC DNA]</scope>
    <source>
        <strain evidence="8">DSM 15567 / CIP 107919 / 50-1 BON</strain>
    </source>
</reference>